<evidence type="ECO:0000256" key="2">
    <source>
        <dbReference type="ARBA" id="ARBA00022723"/>
    </source>
</evidence>
<dbReference type="eggNOG" id="COG4891">
    <property type="taxonomic scope" value="Bacteria"/>
</dbReference>
<keyword evidence="2" id="KW-0479">Metal-binding</keyword>
<dbReference type="InterPro" id="IPR019587">
    <property type="entry name" value="Polyketide_cyclase/dehydratase"/>
</dbReference>
<dbReference type="Proteomes" id="UP000002949">
    <property type="component" value="Unassembled WGS sequence"/>
</dbReference>
<protein>
    <submittedName>
        <fullName evidence="6">Glutathione-dependent formaldehyde-activating enzyme</fullName>
    </submittedName>
</protein>
<reference evidence="6 7" key="1">
    <citation type="journal article" date="2012" name="J. Bacteriol.">
        <title>Draft Genome Sequence of Plant Growth-Promoting Rhizobium Mesorhizobium amorphae, Isolated from Zinc-Lead Mine Tailings.</title>
        <authorList>
            <person name="Hao X."/>
            <person name="Lin Y."/>
            <person name="Johnstone L."/>
            <person name="Baltrus D.A."/>
            <person name="Miller S.J."/>
            <person name="Wei G."/>
            <person name="Rensing C."/>
        </authorList>
    </citation>
    <scope>NUCLEOTIDE SEQUENCE [LARGE SCALE GENOMIC DNA]</scope>
    <source>
        <strain evidence="6 7">CCNWGS0123</strain>
    </source>
</reference>
<dbReference type="PATRIC" id="fig|1082933.3.peg.2210"/>
<keyword evidence="3" id="KW-0862">Zinc</keyword>
<dbReference type="PANTHER" id="PTHR33337">
    <property type="entry name" value="GFA DOMAIN-CONTAINING PROTEIN"/>
    <property type="match status" value="1"/>
</dbReference>
<dbReference type="Pfam" id="PF04828">
    <property type="entry name" value="GFA"/>
    <property type="match status" value="1"/>
</dbReference>
<dbReference type="RefSeq" id="WP_006201810.1">
    <property type="nucleotide sequence ID" value="NZ_AGSN01000094.1"/>
</dbReference>
<dbReference type="KEGG" id="mamo:A6B35_25035"/>
<evidence type="ECO:0000313" key="6">
    <source>
        <dbReference type="EMBL" id="EHH11927.1"/>
    </source>
</evidence>
<dbReference type="Gene3D" id="3.90.1590.10">
    <property type="entry name" value="glutathione-dependent formaldehyde- activating enzyme (gfa)"/>
    <property type="match status" value="1"/>
</dbReference>
<dbReference type="InterPro" id="IPR023393">
    <property type="entry name" value="START-like_dom_sf"/>
</dbReference>
<evidence type="ECO:0000259" key="5">
    <source>
        <dbReference type="PROSITE" id="PS51891"/>
    </source>
</evidence>
<organism evidence="6 7">
    <name type="scientific">Mesorhizobium amorphae CCNWGS0123</name>
    <dbReference type="NCBI Taxonomy" id="1082933"/>
    <lineage>
        <taxon>Bacteria</taxon>
        <taxon>Pseudomonadati</taxon>
        <taxon>Pseudomonadota</taxon>
        <taxon>Alphaproteobacteria</taxon>
        <taxon>Hyphomicrobiales</taxon>
        <taxon>Phyllobacteriaceae</taxon>
        <taxon>Mesorhizobium</taxon>
    </lineage>
</organism>
<keyword evidence="7" id="KW-1185">Reference proteome</keyword>
<dbReference type="Gene3D" id="3.30.530.20">
    <property type="match status" value="1"/>
</dbReference>
<dbReference type="OrthoDB" id="9800600at2"/>
<dbReference type="GO" id="GO:0046872">
    <property type="term" value="F:metal ion binding"/>
    <property type="evidence" value="ECO:0007669"/>
    <property type="project" value="UniProtKB-KW"/>
</dbReference>
<dbReference type="EMBL" id="AGSN01000094">
    <property type="protein sequence ID" value="EHH11927.1"/>
    <property type="molecule type" value="Genomic_DNA"/>
</dbReference>
<sequence>MRLLETEIVIDAPPQTVWAVLDDIGRYSEWNPALPALRGRTTVGQGIVGTLRQPNVPEREVTPTITRIVGARELRWLSQAPGGVFSAEHIFILEPTGNGSTRVRHNEIFDGPMADERWPSIDTNLRTAYLDLNRALKARAEALRDETAVLHPAVEQDISASPVGAFTARCKCASEPVEITVDQAVAHNHLCGCSKCWKPAGAAFAQIAVVPAGSISVVAHGDKLEAVDVTQKIERHRCKSCGTHMVGKVSDPDHHFYGLEFVHPELATDERQPKIEFAAFVSSLVESGMPATSMASVRGALAQAEIPAYDAFSPELMDIIAWHKVKLAKAASQLAASVS</sequence>
<comment type="similarity">
    <text evidence="1">Belongs to the Gfa family.</text>
</comment>
<dbReference type="eggNOG" id="COG3791">
    <property type="taxonomic scope" value="Bacteria"/>
</dbReference>
<dbReference type="Pfam" id="PF10604">
    <property type="entry name" value="Polyketide_cyc2"/>
    <property type="match status" value="1"/>
</dbReference>
<proteinExistence type="inferred from homology"/>
<dbReference type="InterPro" id="IPR006913">
    <property type="entry name" value="CENP-V/GFA"/>
</dbReference>
<dbReference type="PANTHER" id="PTHR33337:SF40">
    <property type="entry name" value="CENP-V_GFA DOMAIN-CONTAINING PROTEIN-RELATED"/>
    <property type="match status" value="1"/>
</dbReference>
<accession>G6Y8M5</accession>
<evidence type="ECO:0000256" key="4">
    <source>
        <dbReference type="ARBA" id="ARBA00023239"/>
    </source>
</evidence>
<dbReference type="PROSITE" id="PS51891">
    <property type="entry name" value="CENP_V_GFA"/>
    <property type="match status" value="1"/>
</dbReference>
<evidence type="ECO:0000256" key="3">
    <source>
        <dbReference type="ARBA" id="ARBA00022833"/>
    </source>
</evidence>
<keyword evidence="4" id="KW-0456">Lyase</keyword>
<dbReference type="CDD" id="cd07822">
    <property type="entry name" value="SRPBCC_4"/>
    <property type="match status" value="1"/>
</dbReference>
<evidence type="ECO:0000313" key="7">
    <source>
        <dbReference type="Proteomes" id="UP000002949"/>
    </source>
</evidence>
<dbReference type="STRING" id="1082933.A6B35_25035"/>
<dbReference type="SUPFAM" id="SSF51316">
    <property type="entry name" value="Mss4-like"/>
    <property type="match status" value="1"/>
</dbReference>
<evidence type="ECO:0000256" key="1">
    <source>
        <dbReference type="ARBA" id="ARBA00005495"/>
    </source>
</evidence>
<gene>
    <name evidence="6" type="ORF">MEA186_11461</name>
</gene>
<dbReference type="AlphaFoldDB" id="G6Y8M5"/>
<dbReference type="SUPFAM" id="SSF55961">
    <property type="entry name" value="Bet v1-like"/>
    <property type="match status" value="1"/>
</dbReference>
<feature type="domain" description="CENP-V/GFA" evidence="5">
    <location>
        <begin position="166"/>
        <end position="310"/>
    </location>
</feature>
<dbReference type="GO" id="GO:0016846">
    <property type="term" value="F:carbon-sulfur lyase activity"/>
    <property type="evidence" value="ECO:0007669"/>
    <property type="project" value="InterPro"/>
</dbReference>
<name>G6Y8M5_9HYPH</name>
<dbReference type="InterPro" id="IPR011057">
    <property type="entry name" value="Mss4-like_sf"/>
</dbReference>